<dbReference type="AlphaFoldDB" id="A0A6P2VDY4"/>
<dbReference type="Proteomes" id="UP000494274">
    <property type="component" value="Unassembled WGS sequence"/>
</dbReference>
<sequence length="91" mass="10026">MAPAENIHCTCWPSLVLFIQLLPEDTRSVEVARLESHQHDDRSLGKKGVRAWQSAIDVLVAIFFDIATFCFEPNSASINILAAATLSLSNL</sequence>
<name>A0A6P2VDY4_BURL3</name>
<evidence type="ECO:0000313" key="1">
    <source>
        <dbReference type="EMBL" id="VWC88763.1"/>
    </source>
</evidence>
<reference evidence="1 2" key="1">
    <citation type="submission" date="2019-09" db="EMBL/GenBank/DDBJ databases">
        <authorList>
            <person name="Depoorter E."/>
        </authorList>
    </citation>
    <scope>NUCLEOTIDE SEQUENCE [LARGE SCALE GENOMIC DNA]</scope>
    <source>
        <strain evidence="1">R-18112</strain>
    </source>
</reference>
<organism evidence="1 2">
    <name type="scientific">Burkholderia lata (strain ATCC 17760 / DSM 23089 / LMG 22485 / NCIMB 9086 / R18194 / 383)</name>
    <dbReference type="NCBI Taxonomy" id="482957"/>
    <lineage>
        <taxon>Bacteria</taxon>
        <taxon>Pseudomonadati</taxon>
        <taxon>Pseudomonadota</taxon>
        <taxon>Betaproteobacteria</taxon>
        <taxon>Burkholderiales</taxon>
        <taxon>Burkholderiaceae</taxon>
        <taxon>Burkholderia</taxon>
        <taxon>Burkholderia cepacia complex</taxon>
    </lineage>
</organism>
<accession>A0A6P2VDY4</accession>
<dbReference type="EMBL" id="CABVQI010000009">
    <property type="protein sequence ID" value="VWC88763.1"/>
    <property type="molecule type" value="Genomic_DNA"/>
</dbReference>
<gene>
    <name evidence="1" type="ORF">BLA18112_03160</name>
</gene>
<protein>
    <submittedName>
        <fullName evidence="1">Uncharacterized protein</fullName>
    </submittedName>
</protein>
<proteinExistence type="predicted"/>
<evidence type="ECO:0000313" key="2">
    <source>
        <dbReference type="Proteomes" id="UP000494274"/>
    </source>
</evidence>